<dbReference type="Proteomes" id="UP000516314">
    <property type="component" value="Chromosome 4"/>
</dbReference>
<proteinExistence type="predicted"/>
<dbReference type="EMBL" id="LR881469">
    <property type="protein sequence ID" value="CAD5327758.1"/>
    <property type="molecule type" value="Genomic_DNA"/>
</dbReference>
<organism evidence="1 2">
    <name type="scientific">Arabidopsis thaliana</name>
    <name type="common">Mouse-ear cress</name>
    <dbReference type="NCBI Taxonomy" id="3702"/>
    <lineage>
        <taxon>Eukaryota</taxon>
        <taxon>Viridiplantae</taxon>
        <taxon>Streptophyta</taxon>
        <taxon>Embryophyta</taxon>
        <taxon>Tracheophyta</taxon>
        <taxon>Spermatophyta</taxon>
        <taxon>Magnoliopsida</taxon>
        <taxon>eudicotyledons</taxon>
        <taxon>Gunneridae</taxon>
        <taxon>Pentapetalae</taxon>
        <taxon>rosids</taxon>
        <taxon>malvids</taxon>
        <taxon>Brassicales</taxon>
        <taxon>Brassicaceae</taxon>
        <taxon>Camelineae</taxon>
        <taxon>Arabidopsis</taxon>
    </lineage>
</organism>
<dbReference type="InterPro" id="IPR029052">
    <property type="entry name" value="Metallo-depent_PP-like"/>
</dbReference>
<evidence type="ECO:0000313" key="2">
    <source>
        <dbReference type="Proteomes" id="UP000516314"/>
    </source>
</evidence>
<protein>
    <submittedName>
        <fullName evidence="1">(thale cress) hypothetical protein</fullName>
    </submittedName>
</protein>
<name>A0A7G2F234_ARATH</name>
<sequence>MCSLFTAQVQPIASTVPYMIASSNHERIGQTLDLSMPVQTLEESVVFLTYYGMFCFCVADTEDHWREDTEQYKFIENCLATVDRKTQS</sequence>
<dbReference type="SUPFAM" id="SSF56300">
    <property type="entry name" value="Metallo-dependent phosphatases"/>
    <property type="match status" value="1"/>
</dbReference>
<dbReference type="Gene3D" id="3.60.21.10">
    <property type="match status" value="1"/>
</dbReference>
<reference evidence="1 2" key="1">
    <citation type="submission" date="2020-09" db="EMBL/GenBank/DDBJ databases">
        <authorList>
            <person name="Ashkenazy H."/>
        </authorList>
    </citation>
    <scope>NUCLEOTIDE SEQUENCE [LARGE SCALE GENOMIC DNA]</scope>
    <source>
        <strain evidence="2">cv. Cdm-0</strain>
    </source>
</reference>
<accession>A0A7G2F234</accession>
<dbReference type="PANTHER" id="PTHR45778:SF6">
    <property type="entry name" value="INACTIVE PURPLE ACID PHOSPHATASE 24-RELATED"/>
    <property type="match status" value="1"/>
</dbReference>
<dbReference type="PANTHER" id="PTHR45778">
    <property type="entry name" value="PURPLE ACID PHOSPHATASE-RELATED"/>
    <property type="match status" value="1"/>
</dbReference>
<gene>
    <name evidence="1" type="ORF">AT9943_LOCUS15445</name>
</gene>
<dbReference type="AlphaFoldDB" id="A0A7G2F234"/>
<evidence type="ECO:0000313" key="1">
    <source>
        <dbReference type="EMBL" id="CAD5327758.1"/>
    </source>
</evidence>